<keyword evidence="3" id="KW-1185">Reference proteome</keyword>
<evidence type="ECO:0000313" key="3">
    <source>
        <dbReference type="Proteomes" id="UP001487740"/>
    </source>
</evidence>
<organism evidence="2 3">
    <name type="scientific">Scylla paramamosain</name>
    <name type="common">Mud crab</name>
    <dbReference type="NCBI Taxonomy" id="85552"/>
    <lineage>
        <taxon>Eukaryota</taxon>
        <taxon>Metazoa</taxon>
        <taxon>Ecdysozoa</taxon>
        <taxon>Arthropoda</taxon>
        <taxon>Crustacea</taxon>
        <taxon>Multicrustacea</taxon>
        <taxon>Malacostraca</taxon>
        <taxon>Eumalacostraca</taxon>
        <taxon>Eucarida</taxon>
        <taxon>Decapoda</taxon>
        <taxon>Pleocyemata</taxon>
        <taxon>Brachyura</taxon>
        <taxon>Eubrachyura</taxon>
        <taxon>Portunoidea</taxon>
        <taxon>Portunidae</taxon>
        <taxon>Portuninae</taxon>
        <taxon>Scylla</taxon>
    </lineage>
</organism>
<feature type="compositionally biased region" description="Polar residues" evidence="1">
    <location>
        <begin position="130"/>
        <end position="144"/>
    </location>
</feature>
<sequence length="215" mass="23193">MRSWIQRLKISCERRLHDLGFHQDLAITSPAPPNQPASSPSSSLFPTLSHALVQTSPETAVEKYQQCHGGAWVQAADSRGLQLSLGEAASGIIPGRGKLLGLHHHHHHRRRRHQASHFPRGEPDEAPHTRASSRANEPLNWNNLEGRNRCGAGKVLSEIPAKCCSLAPPRKHVTAAACTPAAGGDGGGVDEGAVPGHHTAPLTQRRTKNNHSIDF</sequence>
<protein>
    <submittedName>
        <fullName evidence="2">Uncharacterized protein</fullName>
    </submittedName>
</protein>
<dbReference type="AlphaFoldDB" id="A0AAW0V4H9"/>
<feature type="region of interest" description="Disordered" evidence="1">
    <location>
        <begin position="189"/>
        <end position="215"/>
    </location>
</feature>
<feature type="compositionally biased region" description="Basic residues" evidence="1">
    <location>
        <begin position="102"/>
        <end position="115"/>
    </location>
</feature>
<name>A0AAW0V4H9_SCYPA</name>
<feature type="region of interest" description="Disordered" evidence="1">
    <location>
        <begin position="102"/>
        <end position="144"/>
    </location>
</feature>
<comment type="caution">
    <text evidence="2">The sequence shown here is derived from an EMBL/GenBank/DDBJ whole genome shotgun (WGS) entry which is preliminary data.</text>
</comment>
<dbReference type="EMBL" id="JARAKH010000003">
    <property type="protein sequence ID" value="KAK8405757.1"/>
    <property type="molecule type" value="Genomic_DNA"/>
</dbReference>
<proteinExistence type="predicted"/>
<evidence type="ECO:0000256" key="1">
    <source>
        <dbReference type="SAM" id="MobiDB-lite"/>
    </source>
</evidence>
<dbReference type="Proteomes" id="UP001487740">
    <property type="component" value="Unassembled WGS sequence"/>
</dbReference>
<feature type="compositionally biased region" description="Basic and acidic residues" evidence="1">
    <location>
        <begin position="119"/>
        <end position="128"/>
    </location>
</feature>
<accession>A0AAW0V4H9</accession>
<gene>
    <name evidence="2" type="ORF">O3P69_001922</name>
</gene>
<reference evidence="2 3" key="1">
    <citation type="submission" date="2023-03" db="EMBL/GenBank/DDBJ databases">
        <title>High-quality genome of Scylla paramamosain provides insights in environmental adaptation.</title>
        <authorList>
            <person name="Zhang L."/>
        </authorList>
    </citation>
    <scope>NUCLEOTIDE SEQUENCE [LARGE SCALE GENOMIC DNA]</scope>
    <source>
        <strain evidence="2">LZ_2023a</strain>
        <tissue evidence="2">Muscle</tissue>
    </source>
</reference>
<evidence type="ECO:0000313" key="2">
    <source>
        <dbReference type="EMBL" id="KAK8405757.1"/>
    </source>
</evidence>